<dbReference type="InterPro" id="IPR000182">
    <property type="entry name" value="GNAT_dom"/>
</dbReference>
<dbReference type="AlphaFoldDB" id="A0A939LNL1"/>
<accession>A0A939LNL1</accession>
<dbReference type="Pfam" id="PF13302">
    <property type="entry name" value="Acetyltransf_3"/>
    <property type="match status" value="1"/>
</dbReference>
<proteinExistence type="predicted"/>
<evidence type="ECO:0000259" key="1">
    <source>
        <dbReference type="PROSITE" id="PS51186"/>
    </source>
</evidence>
<protein>
    <submittedName>
        <fullName evidence="2">GNAT family N-acetyltransferase</fullName>
    </submittedName>
</protein>
<keyword evidence="3" id="KW-1185">Reference proteome</keyword>
<dbReference type="InterPro" id="IPR016181">
    <property type="entry name" value="Acyl_CoA_acyltransferase"/>
</dbReference>
<evidence type="ECO:0000313" key="3">
    <source>
        <dbReference type="Proteomes" id="UP000664209"/>
    </source>
</evidence>
<dbReference type="Proteomes" id="UP000664209">
    <property type="component" value="Unassembled WGS sequence"/>
</dbReference>
<name>A0A939LNL1_9CELL</name>
<dbReference type="RefSeq" id="WP_208054828.1">
    <property type="nucleotide sequence ID" value="NZ_JAGEMK010000002.1"/>
</dbReference>
<gene>
    <name evidence="2" type="ORF">J4G33_04920</name>
</gene>
<dbReference type="PANTHER" id="PTHR43792">
    <property type="entry name" value="GNAT FAMILY, PUTATIVE (AFU_ORTHOLOGUE AFUA_3G00765)-RELATED-RELATED"/>
    <property type="match status" value="1"/>
</dbReference>
<dbReference type="SUPFAM" id="SSF55729">
    <property type="entry name" value="Acyl-CoA N-acyltransferases (Nat)"/>
    <property type="match status" value="1"/>
</dbReference>
<dbReference type="InterPro" id="IPR051531">
    <property type="entry name" value="N-acetyltransferase"/>
</dbReference>
<reference evidence="2" key="1">
    <citation type="submission" date="2021-03" db="EMBL/GenBank/DDBJ databases">
        <title>Actinotalea soli sp. nov., isolated from soil.</title>
        <authorList>
            <person name="Ping W."/>
            <person name="Zhang J."/>
        </authorList>
    </citation>
    <scope>NUCLEOTIDE SEQUENCE</scope>
    <source>
        <strain evidence="2">BY-33</strain>
    </source>
</reference>
<dbReference type="Gene3D" id="3.40.630.30">
    <property type="match status" value="1"/>
</dbReference>
<dbReference type="EMBL" id="JAGEMK010000002">
    <property type="protein sequence ID" value="MBO1751141.1"/>
    <property type="molecule type" value="Genomic_DNA"/>
</dbReference>
<dbReference type="PANTHER" id="PTHR43792:SF1">
    <property type="entry name" value="N-ACETYLTRANSFERASE DOMAIN-CONTAINING PROTEIN"/>
    <property type="match status" value="1"/>
</dbReference>
<sequence>MVTGTTTTPRLVLSPPRQADLAELHALHADPGVWAHFPSGRHATVEATARILTETIAGWEERGLDFWTVRARLDEGPGALVGMGGCRLHRGPVWNLYYRLAPTVWGQGLAQELIAAARAAAAAQHPEVPVVAYLLEHNDGSRRAAERAGLQQVWRGPDVGNPDPDAVRLVYADREVDVGMLGVVTGQA</sequence>
<feature type="domain" description="N-acetyltransferase" evidence="1">
    <location>
        <begin position="11"/>
        <end position="174"/>
    </location>
</feature>
<organism evidence="2 3">
    <name type="scientific">Actinotalea soli</name>
    <dbReference type="NCBI Taxonomy" id="2819234"/>
    <lineage>
        <taxon>Bacteria</taxon>
        <taxon>Bacillati</taxon>
        <taxon>Actinomycetota</taxon>
        <taxon>Actinomycetes</taxon>
        <taxon>Micrococcales</taxon>
        <taxon>Cellulomonadaceae</taxon>
        <taxon>Actinotalea</taxon>
    </lineage>
</organism>
<comment type="caution">
    <text evidence="2">The sequence shown here is derived from an EMBL/GenBank/DDBJ whole genome shotgun (WGS) entry which is preliminary data.</text>
</comment>
<evidence type="ECO:0000313" key="2">
    <source>
        <dbReference type="EMBL" id="MBO1751141.1"/>
    </source>
</evidence>
<dbReference type="PROSITE" id="PS51186">
    <property type="entry name" value="GNAT"/>
    <property type="match status" value="1"/>
</dbReference>
<dbReference type="GO" id="GO:0016747">
    <property type="term" value="F:acyltransferase activity, transferring groups other than amino-acyl groups"/>
    <property type="evidence" value="ECO:0007669"/>
    <property type="project" value="InterPro"/>
</dbReference>